<dbReference type="SUPFAM" id="SSF88946">
    <property type="entry name" value="Sigma2 domain of RNA polymerase sigma factors"/>
    <property type="match status" value="1"/>
</dbReference>
<dbReference type="InterPro" id="IPR000943">
    <property type="entry name" value="RNA_pol_sigma70"/>
</dbReference>
<evidence type="ECO:0000313" key="8">
    <source>
        <dbReference type="EMBL" id="ADK85684.1"/>
    </source>
</evidence>
<reference evidence="8 9" key="1">
    <citation type="journal article" date="2010" name="Stand. Genomic Sci.">
        <title>Complete genome sequence of Desulfarculus baarsii type strain (2st14).</title>
        <authorList>
            <person name="Sun H."/>
            <person name="Spring S."/>
            <person name="Lapidus A."/>
            <person name="Davenport K."/>
            <person name="Del Rio T.G."/>
            <person name="Tice H."/>
            <person name="Nolan M."/>
            <person name="Copeland A."/>
            <person name="Cheng J.F."/>
            <person name="Lucas S."/>
            <person name="Tapia R."/>
            <person name="Goodwin L."/>
            <person name="Pitluck S."/>
            <person name="Ivanova N."/>
            <person name="Pagani I."/>
            <person name="Mavromatis K."/>
            <person name="Ovchinnikova G."/>
            <person name="Pati A."/>
            <person name="Chen A."/>
            <person name="Palaniappan K."/>
            <person name="Hauser L."/>
            <person name="Chang Y.J."/>
            <person name="Jeffries C.D."/>
            <person name="Detter J.C."/>
            <person name="Han C."/>
            <person name="Rohde M."/>
            <person name="Brambilla E."/>
            <person name="Goker M."/>
            <person name="Woyke T."/>
            <person name="Bristow J."/>
            <person name="Eisen J.A."/>
            <person name="Markowitz V."/>
            <person name="Hugenholtz P."/>
            <person name="Kyrpides N.C."/>
            <person name="Klenk H.P."/>
            <person name="Land M."/>
        </authorList>
    </citation>
    <scope>NUCLEOTIDE SEQUENCE [LARGE SCALE GENOMIC DNA]</scope>
    <source>
        <strain evidence="9">ATCC 33931 / DSM 2075 / LMG 7858 / VKM B-1802 / 2st14</strain>
    </source>
</reference>
<evidence type="ECO:0000259" key="5">
    <source>
        <dbReference type="Pfam" id="PF04539"/>
    </source>
</evidence>
<dbReference type="InterPro" id="IPR013325">
    <property type="entry name" value="RNA_pol_sigma_r2"/>
</dbReference>
<proteinExistence type="predicted"/>
<dbReference type="NCBIfam" id="NF005413">
    <property type="entry name" value="PRK06986.1"/>
    <property type="match status" value="1"/>
</dbReference>
<dbReference type="Pfam" id="PF04542">
    <property type="entry name" value="Sigma70_r2"/>
    <property type="match status" value="1"/>
</dbReference>
<dbReference type="GO" id="GO:0003677">
    <property type="term" value="F:DNA binding"/>
    <property type="evidence" value="ECO:0007669"/>
    <property type="project" value="UniProtKB-KW"/>
</dbReference>
<dbReference type="InterPro" id="IPR007627">
    <property type="entry name" value="RNA_pol_sigma70_r2"/>
</dbReference>
<feature type="domain" description="RNA polymerase sigma-70 region 4" evidence="7">
    <location>
        <begin position="202"/>
        <end position="251"/>
    </location>
</feature>
<dbReference type="PANTHER" id="PTHR30385:SF7">
    <property type="entry name" value="RNA POLYMERASE SIGMA FACTOR FLIA"/>
    <property type="match status" value="1"/>
</dbReference>
<keyword evidence="4" id="KW-0804">Transcription</keyword>
<dbReference type="NCBIfam" id="TIGR02479">
    <property type="entry name" value="FliA_WhiG"/>
    <property type="match status" value="1"/>
</dbReference>
<dbReference type="Gene3D" id="1.20.140.160">
    <property type="match status" value="1"/>
</dbReference>
<dbReference type="PANTHER" id="PTHR30385">
    <property type="entry name" value="SIGMA FACTOR F FLAGELLAR"/>
    <property type="match status" value="1"/>
</dbReference>
<evidence type="ECO:0000256" key="4">
    <source>
        <dbReference type="ARBA" id="ARBA00023163"/>
    </source>
</evidence>
<gene>
    <name evidence="8" type="ordered locus">Deba_2322</name>
</gene>
<dbReference type="InterPro" id="IPR012845">
    <property type="entry name" value="RNA_pol_sigma_FliA_WhiG"/>
</dbReference>
<keyword evidence="9" id="KW-1185">Reference proteome</keyword>
<dbReference type="OrthoDB" id="9799825at2"/>
<keyword evidence="2" id="KW-0731">Sigma factor</keyword>
<evidence type="ECO:0000256" key="3">
    <source>
        <dbReference type="ARBA" id="ARBA00023125"/>
    </source>
</evidence>
<dbReference type="InterPro" id="IPR014284">
    <property type="entry name" value="RNA_pol_sigma-70_dom"/>
</dbReference>
<dbReference type="GO" id="GO:0003899">
    <property type="term" value="F:DNA-directed RNA polymerase activity"/>
    <property type="evidence" value="ECO:0007669"/>
    <property type="project" value="InterPro"/>
</dbReference>
<dbReference type="NCBIfam" id="TIGR02937">
    <property type="entry name" value="sigma70-ECF"/>
    <property type="match status" value="1"/>
</dbReference>
<evidence type="ECO:0000256" key="1">
    <source>
        <dbReference type="ARBA" id="ARBA00023015"/>
    </source>
</evidence>
<evidence type="ECO:0000259" key="6">
    <source>
        <dbReference type="Pfam" id="PF04542"/>
    </source>
</evidence>
<protein>
    <submittedName>
        <fullName evidence="8">RNA polymerase, sigma 28 subunit, FliA/WhiG subfamily</fullName>
    </submittedName>
</protein>
<dbReference type="KEGG" id="dbr:Deba_2322"/>
<dbReference type="HOGENOM" id="CLU_014793_8_1_7"/>
<dbReference type="Pfam" id="PF04545">
    <property type="entry name" value="Sigma70_r4"/>
    <property type="match status" value="1"/>
</dbReference>
<dbReference type="STRING" id="644282.Deba_2322"/>
<keyword evidence="3" id="KW-0238">DNA-binding</keyword>
<dbReference type="Pfam" id="PF04539">
    <property type="entry name" value="Sigma70_r3"/>
    <property type="match status" value="1"/>
</dbReference>
<feature type="domain" description="RNA polymerase sigma-70 region 2" evidence="6">
    <location>
        <begin position="29"/>
        <end position="101"/>
    </location>
</feature>
<evidence type="ECO:0000256" key="2">
    <source>
        <dbReference type="ARBA" id="ARBA00023082"/>
    </source>
</evidence>
<dbReference type="eggNOG" id="COG1191">
    <property type="taxonomic scope" value="Bacteria"/>
</dbReference>
<sequence length="260" mass="29066">MTYGKADYLGEGAARQNKAGFSAAERERLILEYAPMIRYVAGRIAMRLPAHVSMEDLIGAGVLGLIDAVDKFDPEKNVKFKTYAEFRVRGAILDELRAMDWVPRSVRKKSSDLEDAIGRLQNRLGRPAEDEEIAQELGIGLDDLHRLLDEVSGVNLLSLDDADSPLGNLDSEQVMEAMGREGLEDPLVMLGLVELRRVIASAIEGLPEKEKLVVSLYYYDELTMREIGEVLGYTESRISQMHTKAILRLRARLRDFGGSR</sequence>
<dbReference type="EMBL" id="CP002085">
    <property type="protein sequence ID" value="ADK85684.1"/>
    <property type="molecule type" value="Genomic_DNA"/>
</dbReference>
<dbReference type="Gene3D" id="1.10.1740.10">
    <property type="match status" value="1"/>
</dbReference>
<evidence type="ECO:0000313" key="9">
    <source>
        <dbReference type="Proteomes" id="UP000009047"/>
    </source>
</evidence>
<organism evidence="8 9">
    <name type="scientific">Desulfarculus baarsii (strain ATCC 33931 / DSM 2075 / LMG 7858 / VKM B-1802 / 2st14)</name>
    <dbReference type="NCBI Taxonomy" id="644282"/>
    <lineage>
        <taxon>Bacteria</taxon>
        <taxon>Pseudomonadati</taxon>
        <taxon>Thermodesulfobacteriota</taxon>
        <taxon>Desulfarculia</taxon>
        <taxon>Desulfarculales</taxon>
        <taxon>Desulfarculaceae</taxon>
        <taxon>Desulfarculus</taxon>
    </lineage>
</organism>
<dbReference type="PRINTS" id="PR00046">
    <property type="entry name" value="SIGMA70FCT"/>
</dbReference>
<accession>E1QJE1</accession>
<dbReference type="RefSeq" id="WP_013259123.1">
    <property type="nucleotide sequence ID" value="NC_014365.1"/>
</dbReference>
<dbReference type="GO" id="GO:0006352">
    <property type="term" value="P:DNA-templated transcription initiation"/>
    <property type="evidence" value="ECO:0007669"/>
    <property type="project" value="InterPro"/>
</dbReference>
<evidence type="ECO:0000259" key="7">
    <source>
        <dbReference type="Pfam" id="PF04545"/>
    </source>
</evidence>
<dbReference type="GO" id="GO:0016987">
    <property type="term" value="F:sigma factor activity"/>
    <property type="evidence" value="ECO:0007669"/>
    <property type="project" value="UniProtKB-KW"/>
</dbReference>
<dbReference type="SUPFAM" id="SSF88659">
    <property type="entry name" value="Sigma3 and sigma4 domains of RNA polymerase sigma factors"/>
    <property type="match status" value="2"/>
</dbReference>
<feature type="domain" description="RNA polymerase sigma-70 region 3" evidence="5">
    <location>
        <begin position="111"/>
        <end position="163"/>
    </location>
</feature>
<dbReference type="InterPro" id="IPR007624">
    <property type="entry name" value="RNA_pol_sigma70_r3"/>
</dbReference>
<dbReference type="Proteomes" id="UP000009047">
    <property type="component" value="Chromosome"/>
</dbReference>
<name>E1QJE1_DESB2</name>
<dbReference type="InterPro" id="IPR013324">
    <property type="entry name" value="RNA_pol_sigma_r3/r4-like"/>
</dbReference>
<dbReference type="CDD" id="cd06171">
    <property type="entry name" value="Sigma70_r4"/>
    <property type="match status" value="1"/>
</dbReference>
<dbReference type="InterPro" id="IPR007630">
    <property type="entry name" value="RNA_pol_sigma70_r4"/>
</dbReference>
<dbReference type="AlphaFoldDB" id="E1QJE1"/>
<keyword evidence="1" id="KW-0805">Transcription regulation</keyword>
<dbReference type="PIRSF" id="PIRSF000770">
    <property type="entry name" value="RNA_pol_sigma-SigE/K"/>
    <property type="match status" value="1"/>
</dbReference>